<dbReference type="PANTHER" id="PTHR19303:SF74">
    <property type="entry name" value="POGO TRANSPOSABLE ELEMENT WITH KRAB DOMAIN"/>
    <property type="match status" value="1"/>
</dbReference>
<feature type="compositionally biased region" description="Basic residues" evidence="2">
    <location>
        <begin position="453"/>
        <end position="464"/>
    </location>
</feature>
<dbReference type="EMBL" id="CAKOFQ010008688">
    <property type="protein sequence ID" value="CAH2015458.1"/>
    <property type="molecule type" value="Genomic_DNA"/>
</dbReference>
<dbReference type="Pfam" id="PF03184">
    <property type="entry name" value="DDE_1"/>
    <property type="match status" value="1"/>
</dbReference>
<evidence type="ECO:0000256" key="1">
    <source>
        <dbReference type="ARBA" id="ARBA00004123"/>
    </source>
</evidence>
<gene>
    <name evidence="5" type="ORF">ACAOBT_LOCUS34766</name>
</gene>
<dbReference type="Proteomes" id="UP001152888">
    <property type="component" value="Unassembled WGS sequence"/>
</dbReference>
<evidence type="ECO:0000313" key="5">
    <source>
        <dbReference type="EMBL" id="CAH2015458.1"/>
    </source>
</evidence>
<name>A0A9P0QAL2_ACAOB</name>
<dbReference type="Pfam" id="PF05225">
    <property type="entry name" value="HTH_psq"/>
    <property type="match status" value="1"/>
</dbReference>
<feature type="compositionally biased region" description="Basic and acidic residues" evidence="2">
    <location>
        <begin position="572"/>
        <end position="582"/>
    </location>
</feature>
<organism evidence="5 6">
    <name type="scientific">Acanthoscelides obtectus</name>
    <name type="common">Bean weevil</name>
    <name type="synonym">Bruchus obtectus</name>
    <dbReference type="NCBI Taxonomy" id="200917"/>
    <lineage>
        <taxon>Eukaryota</taxon>
        <taxon>Metazoa</taxon>
        <taxon>Ecdysozoa</taxon>
        <taxon>Arthropoda</taxon>
        <taxon>Hexapoda</taxon>
        <taxon>Insecta</taxon>
        <taxon>Pterygota</taxon>
        <taxon>Neoptera</taxon>
        <taxon>Endopterygota</taxon>
        <taxon>Coleoptera</taxon>
        <taxon>Polyphaga</taxon>
        <taxon>Cucujiformia</taxon>
        <taxon>Chrysomeloidea</taxon>
        <taxon>Chrysomelidae</taxon>
        <taxon>Bruchinae</taxon>
        <taxon>Bruchini</taxon>
        <taxon>Acanthoscelides</taxon>
    </lineage>
</organism>
<feature type="region of interest" description="Disordered" evidence="2">
    <location>
        <begin position="572"/>
        <end position="594"/>
    </location>
</feature>
<reference evidence="5" key="1">
    <citation type="submission" date="2022-03" db="EMBL/GenBank/DDBJ databases">
        <authorList>
            <person name="Sayadi A."/>
        </authorList>
    </citation>
    <scope>NUCLEOTIDE SEQUENCE</scope>
</reference>
<dbReference type="InterPro" id="IPR007889">
    <property type="entry name" value="HTH_Psq"/>
</dbReference>
<dbReference type="GO" id="GO:0005634">
    <property type="term" value="C:nucleus"/>
    <property type="evidence" value="ECO:0007669"/>
    <property type="project" value="UniProtKB-SubCell"/>
</dbReference>
<feature type="domain" description="DDE-1" evidence="3">
    <location>
        <begin position="146"/>
        <end position="293"/>
    </location>
</feature>
<comment type="subcellular location">
    <subcellularLocation>
        <location evidence="1">Nucleus</location>
    </subcellularLocation>
</comment>
<dbReference type="InterPro" id="IPR004875">
    <property type="entry name" value="DDE_SF_endonuclease_dom"/>
</dbReference>
<sequence length="634" mass="71455">MALDQDRSPMLCRFSKIIKPPPYEKLAVVSPVPKNSLLDGGRAKDKSVSANERRSPQAYQSDCVICTCPGAATPADDAADDAYFIMPRSKAKFISKNLRQTWRREDMVKAMDGVNNKIMGLKTASKQFSVPRSTLQRLLKKQKEAAMSAGGQFVPPMLIFPRKNRNEQLMRGAPPGSIYAVHPSGWVQQNLFSDWMRHFIKFVKPTKECPVLLVLDGHYSHTRNLEVIRLARENHISIISLPPHSTHKLQPLDKTFMGSFKAYYSEEIRNWLRVNQRALTQFDLAELLGKAFLKSQCAEIAASGFRATGIYPFNRHIFSEADFISERIQAEKNCNIFPQAQPVTTEPQHGTPEPQPGCSLWDDTAKLQSQATSSPSNSNFSRPSVPGKENSVKLVSPFDISPVPSVTKKNTTRGRKSTKSQVITSSPYKDELEKSCTNTPKKASTKRQVFLKSKAKKTTNKKRQQAKDNKVNDSEDESHEFVPDDEDMDIDEIGKSVPDDCDTACLFCDGCFSDDQRGELWIQCFMCNQWAHEQCSGAEKDAYICDFCVSCQNQIFLIRREVRSVIIENSNSKKDRNRERGESGSSASASERSVPEVRACDMTIITDLCEQENGRERQSRKKPSLCVRAVRIWL</sequence>
<feature type="compositionally biased region" description="Low complexity" evidence="2">
    <location>
        <begin position="583"/>
        <end position="592"/>
    </location>
</feature>
<dbReference type="InterPro" id="IPR009057">
    <property type="entry name" value="Homeodomain-like_sf"/>
</dbReference>
<dbReference type="InterPro" id="IPR050863">
    <property type="entry name" value="CenT-Element_Derived"/>
</dbReference>
<evidence type="ECO:0000256" key="2">
    <source>
        <dbReference type="SAM" id="MobiDB-lite"/>
    </source>
</evidence>
<dbReference type="Gene3D" id="1.10.10.60">
    <property type="entry name" value="Homeodomain-like"/>
    <property type="match status" value="1"/>
</dbReference>
<dbReference type="InterPro" id="IPR011011">
    <property type="entry name" value="Znf_FYVE_PHD"/>
</dbReference>
<dbReference type="CDD" id="cd15517">
    <property type="entry name" value="PHD_TCF19_like"/>
    <property type="match status" value="1"/>
</dbReference>
<evidence type="ECO:0000259" key="4">
    <source>
        <dbReference type="Pfam" id="PF05225"/>
    </source>
</evidence>
<dbReference type="SUPFAM" id="SSF57903">
    <property type="entry name" value="FYVE/PHD zinc finger"/>
    <property type="match status" value="1"/>
</dbReference>
<dbReference type="AlphaFoldDB" id="A0A9P0QAL2"/>
<keyword evidence="6" id="KW-1185">Reference proteome</keyword>
<dbReference type="GO" id="GO:0003677">
    <property type="term" value="F:DNA binding"/>
    <property type="evidence" value="ECO:0007669"/>
    <property type="project" value="InterPro"/>
</dbReference>
<dbReference type="OrthoDB" id="10035668at2759"/>
<dbReference type="Gene3D" id="3.30.40.10">
    <property type="entry name" value="Zinc/RING finger domain, C3HC4 (zinc finger)"/>
    <property type="match status" value="1"/>
</dbReference>
<evidence type="ECO:0000313" key="6">
    <source>
        <dbReference type="Proteomes" id="UP001152888"/>
    </source>
</evidence>
<evidence type="ECO:0000259" key="3">
    <source>
        <dbReference type="Pfam" id="PF03184"/>
    </source>
</evidence>
<dbReference type="SUPFAM" id="SSF46689">
    <property type="entry name" value="Homeodomain-like"/>
    <property type="match status" value="1"/>
</dbReference>
<comment type="caution">
    <text evidence="5">The sequence shown here is derived from an EMBL/GenBank/DDBJ whole genome shotgun (WGS) entry which is preliminary data.</text>
</comment>
<feature type="domain" description="HTH psq-type" evidence="4">
    <location>
        <begin position="104"/>
        <end position="141"/>
    </location>
</feature>
<proteinExistence type="predicted"/>
<feature type="region of interest" description="Disordered" evidence="2">
    <location>
        <begin position="341"/>
        <end position="489"/>
    </location>
</feature>
<dbReference type="PANTHER" id="PTHR19303">
    <property type="entry name" value="TRANSPOSON"/>
    <property type="match status" value="1"/>
</dbReference>
<feature type="compositionally biased region" description="Low complexity" evidence="2">
    <location>
        <begin position="373"/>
        <end position="384"/>
    </location>
</feature>
<dbReference type="InterPro" id="IPR013083">
    <property type="entry name" value="Znf_RING/FYVE/PHD"/>
</dbReference>
<feature type="compositionally biased region" description="Acidic residues" evidence="2">
    <location>
        <begin position="474"/>
        <end position="489"/>
    </location>
</feature>
<accession>A0A9P0QAL2</accession>
<protein>
    <submittedName>
        <fullName evidence="5">Uncharacterized protein</fullName>
    </submittedName>
</protein>